<feature type="transmembrane region" description="Helical" evidence="2">
    <location>
        <begin position="107"/>
        <end position="123"/>
    </location>
</feature>
<feature type="compositionally biased region" description="Pro residues" evidence="1">
    <location>
        <begin position="224"/>
        <end position="245"/>
    </location>
</feature>
<keyword evidence="2" id="KW-0472">Membrane</keyword>
<feature type="transmembrane region" description="Helical" evidence="2">
    <location>
        <begin position="46"/>
        <end position="69"/>
    </location>
</feature>
<name>A0ABN2T6C9_9ACTN</name>
<dbReference type="Pfam" id="PF19609">
    <property type="entry name" value="DUF6114"/>
    <property type="match status" value="1"/>
</dbReference>
<feature type="compositionally biased region" description="Basic and acidic residues" evidence="1">
    <location>
        <begin position="284"/>
        <end position="293"/>
    </location>
</feature>
<protein>
    <submittedName>
        <fullName evidence="3">Uncharacterized protein</fullName>
    </submittedName>
</protein>
<reference evidence="3 4" key="1">
    <citation type="journal article" date="2019" name="Int. J. Syst. Evol. Microbiol.">
        <title>The Global Catalogue of Microorganisms (GCM) 10K type strain sequencing project: providing services to taxonomists for standard genome sequencing and annotation.</title>
        <authorList>
            <consortium name="The Broad Institute Genomics Platform"/>
            <consortium name="The Broad Institute Genome Sequencing Center for Infectious Disease"/>
            <person name="Wu L."/>
            <person name="Ma J."/>
        </authorList>
    </citation>
    <scope>NUCLEOTIDE SEQUENCE [LARGE SCALE GENOMIC DNA]</scope>
    <source>
        <strain evidence="3 4">JCM 15313</strain>
    </source>
</reference>
<evidence type="ECO:0000256" key="2">
    <source>
        <dbReference type="SAM" id="Phobius"/>
    </source>
</evidence>
<sequence>MTDTERGPGTWARVRALTRPRPPARRGIPPRVSWSGFRAWRRSRPFWGGLLVLAAGVEILVAPAAQSLILPINLVIYAGIAGIAGYLVGLLLIALGLLSWVQPQQRVFFGVTATLLALASFLASNFGGFVIGMLLGIVGGALLIAWTPTRERRARHAAPDDDRSGGEDGDDAAPAGHGEGERGADLRAMAALPIALVLALPGAAPAPMSWPWDWLLPGGGQEETPPPSPRPTPVPSSPSPSPAPSPGEGDSPAEGEGDPGEQGPAADDGDDGTAEDTAPDEDGGDGRTPDTECRIEQGDASVAQSEEEFLEAVGACEAARERGQSPQVQVQQEDDRFTAAVAASGLSAERFTMSGARFGGVVEYPTTNGPERYLKISMRRGQLRDGELWALFGDDARKTLTLPSMELTGDVVLHVTRLEARILGIKVVFTPDFPPPLLLPYMVVTDLKVDRPLAQAGTITIDGLRNHFGPNTG</sequence>
<gene>
    <name evidence="3" type="ORF">GCM10009799_28980</name>
</gene>
<feature type="transmembrane region" description="Helical" evidence="2">
    <location>
        <begin position="129"/>
        <end position="146"/>
    </location>
</feature>
<dbReference type="Proteomes" id="UP001501585">
    <property type="component" value="Unassembled WGS sequence"/>
</dbReference>
<keyword evidence="4" id="KW-1185">Reference proteome</keyword>
<evidence type="ECO:0000313" key="4">
    <source>
        <dbReference type="Proteomes" id="UP001501585"/>
    </source>
</evidence>
<evidence type="ECO:0000256" key="1">
    <source>
        <dbReference type="SAM" id="MobiDB-lite"/>
    </source>
</evidence>
<feature type="compositionally biased region" description="Basic and acidic residues" evidence="1">
    <location>
        <begin position="157"/>
        <end position="166"/>
    </location>
</feature>
<feature type="transmembrane region" description="Helical" evidence="2">
    <location>
        <begin position="75"/>
        <end position="100"/>
    </location>
</feature>
<keyword evidence="2" id="KW-1133">Transmembrane helix</keyword>
<proteinExistence type="predicted"/>
<keyword evidence="2" id="KW-0812">Transmembrane</keyword>
<organism evidence="3 4">
    <name type="scientific">Nocardiopsis rhodophaea</name>
    <dbReference type="NCBI Taxonomy" id="280238"/>
    <lineage>
        <taxon>Bacteria</taxon>
        <taxon>Bacillati</taxon>
        <taxon>Actinomycetota</taxon>
        <taxon>Actinomycetes</taxon>
        <taxon>Streptosporangiales</taxon>
        <taxon>Nocardiopsidaceae</taxon>
        <taxon>Nocardiopsis</taxon>
    </lineage>
</organism>
<dbReference type="RefSeq" id="WP_344101249.1">
    <property type="nucleotide sequence ID" value="NZ_BAAAPC010000011.1"/>
</dbReference>
<comment type="caution">
    <text evidence="3">The sequence shown here is derived from an EMBL/GenBank/DDBJ whole genome shotgun (WGS) entry which is preliminary data.</text>
</comment>
<dbReference type="InterPro" id="IPR046096">
    <property type="entry name" value="DUF6114"/>
</dbReference>
<feature type="compositionally biased region" description="Acidic residues" evidence="1">
    <location>
        <begin position="267"/>
        <end position="283"/>
    </location>
</feature>
<evidence type="ECO:0000313" key="3">
    <source>
        <dbReference type="EMBL" id="GAA1999939.1"/>
    </source>
</evidence>
<dbReference type="EMBL" id="BAAAPC010000011">
    <property type="protein sequence ID" value="GAA1999939.1"/>
    <property type="molecule type" value="Genomic_DNA"/>
</dbReference>
<feature type="region of interest" description="Disordered" evidence="1">
    <location>
        <begin position="214"/>
        <end position="293"/>
    </location>
</feature>
<feature type="region of interest" description="Disordered" evidence="1">
    <location>
        <begin position="154"/>
        <end position="181"/>
    </location>
</feature>
<accession>A0ABN2T6C9</accession>